<evidence type="ECO:0000313" key="8">
    <source>
        <dbReference type="Proteomes" id="UP000005938"/>
    </source>
</evidence>
<dbReference type="Gene3D" id="2.140.10.30">
    <property type="entry name" value="Dipeptidylpeptidase IV, N-terminal domain"/>
    <property type="match status" value="1"/>
</dbReference>
<feature type="domain" description="Dipeptidylpeptidase IV N-terminal" evidence="6">
    <location>
        <begin position="98"/>
        <end position="437"/>
    </location>
</feature>
<dbReference type="Pfam" id="PF00930">
    <property type="entry name" value="DPPIV_N"/>
    <property type="match status" value="1"/>
</dbReference>
<comment type="caution">
    <text evidence="7">The sequence shown here is derived from an EMBL/GenBank/DDBJ whole genome shotgun (WGS) entry which is preliminary data.</text>
</comment>
<dbReference type="InterPro" id="IPR001375">
    <property type="entry name" value="Peptidase_S9_cat"/>
</dbReference>
<organism evidence="7 8">
    <name type="scientific">Imtechella halotolerans K1</name>
    <dbReference type="NCBI Taxonomy" id="946077"/>
    <lineage>
        <taxon>Bacteria</taxon>
        <taxon>Pseudomonadati</taxon>
        <taxon>Bacteroidota</taxon>
        <taxon>Flavobacteriia</taxon>
        <taxon>Flavobacteriales</taxon>
        <taxon>Flavobacteriaceae</taxon>
        <taxon>Imtechella</taxon>
    </lineage>
</organism>
<dbReference type="OrthoDB" id="9812921at2"/>
<dbReference type="Proteomes" id="UP000005938">
    <property type="component" value="Unassembled WGS sequence"/>
</dbReference>
<dbReference type="InterPro" id="IPR050278">
    <property type="entry name" value="Serine_Prot_S9B/DPPIV"/>
</dbReference>
<keyword evidence="3" id="KW-0325">Glycoprotein</keyword>
<reference evidence="7 8" key="1">
    <citation type="journal article" date="2012" name="J. Bacteriol.">
        <title>Genome Sequence of the Halotolerant Bacterium Imtechella halotolerans K1T.</title>
        <authorList>
            <person name="Kumar S."/>
            <person name="Vikram S."/>
            <person name="Subramanian S."/>
            <person name="Raghava G.P."/>
            <person name="Pinnaka A.K."/>
        </authorList>
    </citation>
    <scope>NUCLEOTIDE SEQUENCE [LARGE SCALE GENOMIC DNA]</scope>
    <source>
        <strain evidence="7 8">K1</strain>
    </source>
</reference>
<keyword evidence="8" id="KW-1185">Reference proteome</keyword>
<dbReference type="PANTHER" id="PTHR11731:SF193">
    <property type="entry name" value="DIPEPTIDYL PEPTIDASE 9"/>
    <property type="match status" value="1"/>
</dbReference>
<feature type="chain" id="PRO_5003635305" evidence="4">
    <location>
        <begin position="21"/>
        <end position="721"/>
    </location>
</feature>
<dbReference type="STRING" id="946077.W5A_04154"/>
<evidence type="ECO:0000259" key="5">
    <source>
        <dbReference type="Pfam" id="PF00326"/>
    </source>
</evidence>
<keyword evidence="2" id="KW-0378">Hydrolase</keyword>
<dbReference type="PATRIC" id="fig|946077.3.peg.846"/>
<dbReference type="eggNOG" id="COG0823">
    <property type="taxonomic scope" value="Bacteria"/>
</dbReference>
<dbReference type="GO" id="GO:0006508">
    <property type="term" value="P:proteolysis"/>
    <property type="evidence" value="ECO:0007669"/>
    <property type="project" value="UniProtKB-KW"/>
</dbReference>
<protein>
    <submittedName>
        <fullName evidence="7">Dipeptidyl-peptidase iv</fullName>
    </submittedName>
</protein>
<dbReference type="InterPro" id="IPR002471">
    <property type="entry name" value="Pept_S9_AS"/>
</dbReference>
<dbReference type="Pfam" id="PF00326">
    <property type="entry name" value="Peptidase_S9"/>
    <property type="match status" value="1"/>
</dbReference>
<feature type="domain" description="Peptidase S9 prolyl oligopeptidase catalytic" evidence="5">
    <location>
        <begin position="528"/>
        <end position="721"/>
    </location>
</feature>
<dbReference type="GO" id="GO:0008239">
    <property type="term" value="F:dipeptidyl-peptidase activity"/>
    <property type="evidence" value="ECO:0007669"/>
    <property type="project" value="TreeGrafter"/>
</dbReference>
<dbReference type="PANTHER" id="PTHR11731">
    <property type="entry name" value="PROTEASE FAMILY S9B,C DIPEPTIDYL-PEPTIDASE IV-RELATED"/>
    <property type="match status" value="1"/>
</dbReference>
<dbReference type="PROSITE" id="PS00708">
    <property type="entry name" value="PRO_ENDOPEP_SER"/>
    <property type="match status" value="1"/>
</dbReference>
<keyword evidence="4" id="KW-0732">Signal</keyword>
<proteinExistence type="predicted"/>
<dbReference type="AlphaFoldDB" id="I0WI91"/>
<dbReference type="SUPFAM" id="SSF53474">
    <property type="entry name" value="alpha/beta-Hydrolases"/>
    <property type="match status" value="1"/>
</dbReference>
<dbReference type="SUPFAM" id="SSF82171">
    <property type="entry name" value="DPP6 N-terminal domain-like"/>
    <property type="match status" value="1"/>
</dbReference>
<dbReference type="RefSeq" id="WP_008237743.1">
    <property type="nucleotide sequence ID" value="NZ_AJJU01000003.1"/>
</dbReference>
<evidence type="ECO:0000256" key="1">
    <source>
        <dbReference type="ARBA" id="ARBA00022670"/>
    </source>
</evidence>
<sequence>MRKLLVSLLILSSFSVFVNAQNQQITIEDVFGSTFRTRGMDALHSLNNGTQYTVLQHNRKNNSVSVEMYNYATSTQVATVVSSSNLPGNFYFTSYEFSNDESKLLLGGASEPIYRHSQLGTYYVYDIKTKVATLVFDKKIQEPTLSPDASKVAFVHNNNMYVKDLSNGAVKQITTDGVKNQIINGITDWVYEEEFGFVRAFEWNTNGSKLAFIRFDEREVPEFSMDIYGNGLYPTQQVFKYPKAGEANSNVSLHVYDISSKETVTVALDNPYYIPRIKWTNESNILSVRTLNRHQNELDLIFYNAANNTSELILKETDKAYVDVTDDLTFLADNSFIWTSEKSGHNHIYHYSKTGKLINQVTSGNWEVTSYYGYDVKSKQIFYQSVENGSIIRDVYTIGLNGKNKKRLSAEIGTNSAKFSANFSLFINTYSSITTPPRYTLHRSKDGKMLKEIVNNTPVLEKLMEFGVTPKEFSTISVNGYDLNMWTIKPNDFNPDKKYPVLMFQYSGPGSQQVANRWYSGNDYWHFMLAQQGYIVVCVDGRGTGFKGAKFKKITQKELGKFEVEDQIAAAKKLGELPYVDANRIGIWGWSYGGFMSSNAILKGNEVFKAAIAVAPVTSWRFYDTVYTERYMTTPQENPSGYDQNSPIYHVDKLKGNYLLIHGSADDNVHVQNTMVMIEALVQANKQFEWAIYPDKNHGIYGGNTRIQLYTKMTEFLKENL</sequence>
<dbReference type="GO" id="GO:0004252">
    <property type="term" value="F:serine-type endopeptidase activity"/>
    <property type="evidence" value="ECO:0007669"/>
    <property type="project" value="InterPro"/>
</dbReference>
<accession>I0WI91</accession>
<evidence type="ECO:0000259" key="6">
    <source>
        <dbReference type="Pfam" id="PF00930"/>
    </source>
</evidence>
<dbReference type="InterPro" id="IPR029058">
    <property type="entry name" value="AB_hydrolase_fold"/>
</dbReference>
<keyword evidence="1" id="KW-0645">Protease</keyword>
<dbReference type="EMBL" id="AJJU01000003">
    <property type="protein sequence ID" value="EID76107.1"/>
    <property type="molecule type" value="Genomic_DNA"/>
</dbReference>
<dbReference type="Gene3D" id="3.40.50.1820">
    <property type="entry name" value="alpha/beta hydrolase"/>
    <property type="match status" value="1"/>
</dbReference>
<dbReference type="FunFam" id="3.40.50.1820:FF:000003">
    <property type="entry name" value="Dipeptidyl peptidase 4"/>
    <property type="match status" value="1"/>
</dbReference>
<dbReference type="eggNOG" id="COG1506">
    <property type="taxonomic scope" value="Bacteria"/>
</dbReference>
<evidence type="ECO:0000256" key="4">
    <source>
        <dbReference type="SAM" id="SignalP"/>
    </source>
</evidence>
<evidence type="ECO:0000313" key="7">
    <source>
        <dbReference type="EMBL" id="EID76107.1"/>
    </source>
</evidence>
<gene>
    <name evidence="7" type="ORF">W5A_04154</name>
</gene>
<feature type="signal peptide" evidence="4">
    <location>
        <begin position="1"/>
        <end position="20"/>
    </location>
</feature>
<name>I0WI91_9FLAO</name>
<dbReference type="InterPro" id="IPR002469">
    <property type="entry name" value="Peptidase_S9B_N"/>
</dbReference>
<evidence type="ECO:0000256" key="3">
    <source>
        <dbReference type="ARBA" id="ARBA00023180"/>
    </source>
</evidence>
<evidence type="ECO:0000256" key="2">
    <source>
        <dbReference type="ARBA" id="ARBA00022801"/>
    </source>
</evidence>